<feature type="transmembrane region" description="Helical" evidence="9">
    <location>
        <begin position="574"/>
        <end position="594"/>
    </location>
</feature>
<evidence type="ECO:0000256" key="2">
    <source>
        <dbReference type="ARBA" id="ARBA00006618"/>
    </source>
</evidence>
<comment type="subcellular location">
    <subcellularLocation>
        <location evidence="1">Membrane</location>
        <topology evidence="1">Multi-pass membrane protein</topology>
    </subcellularLocation>
</comment>
<feature type="transmembrane region" description="Helical" evidence="9">
    <location>
        <begin position="791"/>
        <end position="811"/>
    </location>
</feature>
<dbReference type="EMBL" id="CACRXK020000827">
    <property type="protein sequence ID" value="CAB3985094.1"/>
    <property type="molecule type" value="Genomic_DNA"/>
</dbReference>
<protein>
    <submittedName>
        <fullName evidence="10">SID1 transmembrane family member 1</fullName>
    </submittedName>
</protein>
<dbReference type="GO" id="GO:0051033">
    <property type="term" value="F:RNA transmembrane transporter activity"/>
    <property type="evidence" value="ECO:0007669"/>
    <property type="project" value="TreeGrafter"/>
</dbReference>
<organism evidence="10 11">
    <name type="scientific">Paramuricea clavata</name>
    <name type="common">Red gorgonian</name>
    <name type="synonym">Violescent sea-whip</name>
    <dbReference type="NCBI Taxonomy" id="317549"/>
    <lineage>
        <taxon>Eukaryota</taxon>
        <taxon>Metazoa</taxon>
        <taxon>Cnidaria</taxon>
        <taxon>Anthozoa</taxon>
        <taxon>Octocorallia</taxon>
        <taxon>Malacalcyonacea</taxon>
        <taxon>Plexauridae</taxon>
        <taxon>Paramuricea</taxon>
    </lineage>
</organism>
<dbReference type="InterPro" id="IPR025958">
    <property type="entry name" value="SID1_TM_fam"/>
</dbReference>
<dbReference type="Proteomes" id="UP001152795">
    <property type="component" value="Unassembled WGS sequence"/>
</dbReference>
<feature type="transmembrane region" description="Helical" evidence="9">
    <location>
        <begin position="7"/>
        <end position="26"/>
    </location>
</feature>
<keyword evidence="11" id="KW-1185">Reference proteome</keyword>
<feature type="transmembrane region" description="Helical" evidence="9">
    <location>
        <begin position="707"/>
        <end position="727"/>
    </location>
</feature>
<evidence type="ECO:0000256" key="7">
    <source>
        <dbReference type="ARBA" id="ARBA00023180"/>
    </source>
</evidence>
<keyword evidence="7" id="KW-0325">Glycoprotein</keyword>
<evidence type="ECO:0000313" key="10">
    <source>
        <dbReference type="EMBL" id="CAB3985094.1"/>
    </source>
</evidence>
<proteinExistence type="inferred from homology"/>
<name>A0A6S7FXX0_PARCT</name>
<evidence type="ECO:0000256" key="8">
    <source>
        <dbReference type="SAM" id="MobiDB-lite"/>
    </source>
</evidence>
<evidence type="ECO:0000256" key="3">
    <source>
        <dbReference type="ARBA" id="ARBA00022692"/>
    </source>
</evidence>
<feature type="transmembrane region" description="Helical" evidence="9">
    <location>
        <begin position="309"/>
        <end position="329"/>
    </location>
</feature>
<keyword evidence="4" id="KW-0732">Signal</keyword>
<gene>
    <name evidence="10" type="ORF">PACLA_8A006987</name>
</gene>
<dbReference type="PANTHER" id="PTHR12185:SF14">
    <property type="entry name" value="CHOLESTEROL UPTAKE PROTEIN 1"/>
    <property type="match status" value="1"/>
</dbReference>
<comment type="similarity">
    <text evidence="2">Belongs to the SID1 family.</text>
</comment>
<keyword evidence="6 9" id="KW-0472">Membrane</keyword>
<sequence length="825" mass="93665">MNIISCSYFVHLYLQFLVFCFVITNINGRSPCFAKYQNGTLGNETKGTVSVSEEDIYAFDYTEDSTNDQAVIVQVIANASRDFPLLVVIQQQKGVSSWSVPFLSEEKSTYETTSHVLCPNDHSNQTFFWVSLSSSSPVPVHYSLCPKLLDGFMLKLDQDETVKASPSQPTINSFEFPKDVDTVLVKAESKMSACSILSVQGTKCPVFDLERSVEFTGNFQTMRYKSGIVVKKDDFPSGIFYIVIVVLGNNERCKSGKNNENPFRNDDIFRGSSSEGYGLTKDEKVNKRRKAVTLKVVKIPSENEYAKAIVIPIVVFLGFYLIAAVFIFFQHKYSVSNLSVQSQDIVDDEDQNLVQEGGNQVTTSNYGSTEADSPASAAGQSSELHDIQALEQSTDDDLNDHSDNDHIDGDFDFLNDIEEDKEIYRLKKDLFLSDLSKKKRKRLEKKYSLYQWNLIIVAVFYALPVIQLVFTYQRVLNASGDQDICYYNFYCSRPLGPLSSFNNVYSNIGYVMLGVLFFLLVWRRDLLHQRECASDNEHLGIPRHYGVFYALALSLIMEGILSACYHVCPSYTNFQFDTSFMYIIACLIIVQLYSTRHPDLAAKPHIVFGIFAVIILVAVSGVVFTSFAFWTVFCFALIAFSVYSTTQMYYMGRIRFSLSEMKRSIIFVKHDMFSCPVYKDRMVLLLLANAVNWGLAINGAVTEPKDFASYLLAILIVNGLIYLLFYVVMKLRNKEKISLISILCSLLTLVCWAGSLTFFLQGLTSWQKSPAYSRENNEDCIVLNFYDDHDVWHFLSAVSLFLSFMILLTLNDDLTRTSRNRIRVF</sequence>
<dbReference type="AlphaFoldDB" id="A0A6S7FXX0"/>
<feature type="transmembrane region" description="Helical" evidence="9">
    <location>
        <begin position="739"/>
        <end position="760"/>
    </location>
</feature>
<comment type="caution">
    <text evidence="10">The sequence shown here is derived from an EMBL/GenBank/DDBJ whole genome shotgun (WGS) entry which is preliminary data.</text>
</comment>
<dbReference type="GO" id="GO:0005886">
    <property type="term" value="C:plasma membrane"/>
    <property type="evidence" value="ECO:0007669"/>
    <property type="project" value="TreeGrafter"/>
</dbReference>
<reference evidence="10" key="1">
    <citation type="submission" date="2020-04" db="EMBL/GenBank/DDBJ databases">
        <authorList>
            <person name="Alioto T."/>
            <person name="Alioto T."/>
            <person name="Gomez Garrido J."/>
        </authorList>
    </citation>
    <scope>NUCLEOTIDE SEQUENCE</scope>
    <source>
        <strain evidence="10">A484AB</strain>
    </source>
</reference>
<evidence type="ECO:0000256" key="4">
    <source>
        <dbReference type="ARBA" id="ARBA00022729"/>
    </source>
</evidence>
<feature type="transmembrane region" description="Helical" evidence="9">
    <location>
        <begin position="606"/>
        <end position="624"/>
    </location>
</feature>
<evidence type="ECO:0000313" key="11">
    <source>
        <dbReference type="Proteomes" id="UP001152795"/>
    </source>
</evidence>
<evidence type="ECO:0000256" key="6">
    <source>
        <dbReference type="ARBA" id="ARBA00023136"/>
    </source>
</evidence>
<feature type="transmembrane region" description="Helical" evidence="9">
    <location>
        <begin position="682"/>
        <end position="701"/>
    </location>
</feature>
<feature type="transmembrane region" description="Helical" evidence="9">
    <location>
        <begin position="630"/>
        <end position="652"/>
    </location>
</feature>
<feature type="compositionally biased region" description="Polar residues" evidence="8">
    <location>
        <begin position="358"/>
        <end position="371"/>
    </location>
</feature>
<evidence type="ECO:0000256" key="5">
    <source>
        <dbReference type="ARBA" id="ARBA00022989"/>
    </source>
</evidence>
<dbReference type="OrthoDB" id="416618at2759"/>
<keyword evidence="3 9" id="KW-0812">Transmembrane</keyword>
<dbReference type="Pfam" id="PF13965">
    <property type="entry name" value="SID-1_RNA_chan"/>
    <property type="match status" value="1"/>
</dbReference>
<feature type="transmembrane region" description="Helical" evidence="9">
    <location>
        <begin position="504"/>
        <end position="522"/>
    </location>
</feature>
<feature type="transmembrane region" description="Helical" evidence="9">
    <location>
        <begin position="447"/>
        <end position="470"/>
    </location>
</feature>
<evidence type="ECO:0000256" key="1">
    <source>
        <dbReference type="ARBA" id="ARBA00004141"/>
    </source>
</evidence>
<accession>A0A6S7FXX0</accession>
<dbReference type="GO" id="GO:0003725">
    <property type="term" value="F:double-stranded RNA binding"/>
    <property type="evidence" value="ECO:0007669"/>
    <property type="project" value="TreeGrafter"/>
</dbReference>
<feature type="region of interest" description="Disordered" evidence="8">
    <location>
        <begin position="358"/>
        <end position="378"/>
    </location>
</feature>
<dbReference type="PANTHER" id="PTHR12185">
    <property type="entry name" value="SID1 TRANSMEMBRANE FAMILY MEMEBER"/>
    <property type="match status" value="1"/>
</dbReference>
<keyword evidence="5 9" id="KW-1133">Transmembrane helix</keyword>
<evidence type="ECO:0000256" key="9">
    <source>
        <dbReference type="SAM" id="Phobius"/>
    </source>
</evidence>
<dbReference type="GO" id="GO:0005764">
    <property type="term" value="C:lysosome"/>
    <property type="evidence" value="ECO:0007669"/>
    <property type="project" value="TreeGrafter"/>
</dbReference>
<feature type="transmembrane region" description="Helical" evidence="9">
    <location>
        <begin position="547"/>
        <end position="568"/>
    </location>
</feature>